<reference evidence="1 2" key="1">
    <citation type="journal article" date="2019" name="Mol. Biol. Evol.">
        <title>Blast fungal genomes show frequent chromosomal changes, gene gains and losses, and effector gene turnover.</title>
        <authorList>
            <person name="Gomez Luciano L.B."/>
            <person name="Jason Tsai I."/>
            <person name="Chuma I."/>
            <person name="Tosa Y."/>
            <person name="Chen Y.H."/>
            <person name="Li J.Y."/>
            <person name="Li M.Y."/>
            <person name="Jade Lu M.Y."/>
            <person name="Nakayashiki H."/>
            <person name="Li W.H."/>
        </authorList>
    </citation>
    <scope>NUCLEOTIDE SEQUENCE [LARGE SCALE GENOMIC DNA]</scope>
    <source>
        <strain evidence="1">MZ5-1-6</strain>
    </source>
</reference>
<sequence>MSPGPGPGPEARCVLHYRKKGLDASLLHVYACIAVPVVEISSTAQATRTCSL</sequence>
<dbReference type="Proteomes" id="UP000294847">
    <property type="component" value="Chromosome 1"/>
</dbReference>
<dbReference type="AlphaFoldDB" id="A0A4P7MWB2"/>
<proteinExistence type="predicted"/>
<name>A0A4P7MWB2_PYROR</name>
<evidence type="ECO:0000313" key="2">
    <source>
        <dbReference type="Proteomes" id="UP000294847"/>
    </source>
</evidence>
<organism evidence="1 2">
    <name type="scientific">Pyricularia oryzae</name>
    <name type="common">Rice blast fungus</name>
    <name type="synonym">Magnaporthe oryzae</name>
    <dbReference type="NCBI Taxonomy" id="318829"/>
    <lineage>
        <taxon>Eukaryota</taxon>
        <taxon>Fungi</taxon>
        <taxon>Dikarya</taxon>
        <taxon>Ascomycota</taxon>
        <taxon>Pezizomycotina</taxon>
        <taxon>Sordariomycetes</taxon>
        <taxon>Sordariomycetidae</taxon>
        <taxon>Magnaporthales</taxon>
        <taxon>Pyriculariaceae</taxon>
        <taxon>Pyricularia</taxon>
    </lineage>
</organism>
<dbReference type="EMBL" id="CP034204">
    <property type="protein sequence ID" value="QBZ54399.1"/>
    <property type="molecule type" value="Genomic_DNA"/>
</dbReference>
<protein>
    <submittedName>
        <fullName evidence="1">Uncharacterized protein</fullName>
    </submittedName>
</protein>
<gene>
    <name evidence="1" type="ORF">PoMZ_10098</name>
</gene>
<accession>A0A4P7MWB2</accession>
<evidence type="ECO:0000313" key="1">
    <source>
        <dbReference type="EMBL" id="QBZ54399.1"/>
    </source>
</evidence>